<dbReference type="GO" id="GO:0005737">
    <property type="term" value="C:cytoplasm"/>
    <property type="evidence" value="ECO:0007669"/>
    <property type="project" value="UniProtKB-SubCell"/>
</dbReference>
<evidence type="ECO:0000256" key="3">
    <source>
        <dbReference type="ARBA" id="ARBA00005539"/>
    </source>
</evidence>
<keyword evidence="12" id="KW-0808">Transferase</keyword>
<dbReference type="PIRSF" id="PIRSF001549">
    <property type="entry name" value="His-tRNA_synth"/>
    <property type="match status" value="1"/>
</dbReference>
<comment type="miscellaneous">
    <text evidence="9">This function is generally fulfilled by the C-terminal part of HisG, which is missing in some bacteria such as this one.</text>
</comment>
<evidence type="ECO:0000256" key="9">
    <source>
        <dbReference type="HAMAP-Rule" id="MF_00125"/>
    </source>
</evidence>
<keyword evidence="7 9" id="KW-0368">Histidine biosynthesis</keyword>
<dbReference type="InterPro" id="IPR041715">
    <property type="entry name" value="HisRS-like_core"/>
</dbReference>
<dbReference type="PANTHER" id="PTHR43707:SF6">
    <property type="entry name" value="ATP PHOSPHORIBOSYLTRANSFERASE REGULATORY SUBUNIT"/>
    <property type="match status" value="1"/>
</dbReference>
<comment type="subunit">
    <text evidence="9">Heteromultimer composed of HisG and HisZ subunits.</text>
</comment>
<dbReference type="GO" id="GO:0004821">
    <property type="term" value="F:histidine-tRNA ligase activity"/>
    <property type="evidence" value="ECO:0007669"/>
    <property type="project" value="TreeGrafter"/>
</dbReference>
<dbReference type="HAMAP" id="MF_00125">
    <property type="entry name" value="HisZ"/>
    <property type="match status" value="1"/>
</dbReference>
<dbReference type="InterPro" id="IPR004517">
    <property type="entry name" value="HisZ"/>
</dbReference>
<evidence type="ECO:0000256" key="8">
    <source>
        <dbReference type="ARBA" id="ARBA00025246"/>
    </source>
</evidence>
<accession>A0A429XVF0</accession>
<name>A0A429XVF0_9BACI</name>
<evidence type="ECO:0000256" key="5">
    <source>
        <dbReference type="ARBA" id="ARBA00022490"/>
    </source>
</evidence>
<evidence type="ECO:0000256" key="4">
    <source>
        <dbReference type="ARBA" id="ARBA00020397"/>
    </source>
</evidence>
<dbReference type="GO" id="GO:0000105">
    <property type="term" value="P:L-histidine biosynthetic process"/>
    <property type="evidence" value="ECO:0007669"/>
    <property type="project" value="UniProtKB-UniRule"/>
</dbReference>
<proteinExistence type="inferred from homology"/>
<evidence type="ECO:0000256" key="10">
    <source>
        <dbReference type="PIRSR" id="PIRSR001549-1"/>
    </source>
</evidence>
<keyword evidence="13" id="KW-1185">Reference proteome</keyword>
<dbReference type="OrthoDB" id="9800814at2"/>
<comment type="pathway">
    <text evidence="2 9">Amino-acid biosynthesis; L-histidine biosynthesis; L-histidine from 5-phospho-alpha-D-ribose 1-diphosphate: step 1/9.</text>
</comment>
<comment type="function">
    <text evidence="8 9">Required for the first step of histidine biosynthesis. May allow the feedback regulation of ATP phosphoribosyltransferase activity by histidine.</text>
</comment>
<protein>
    <recommendedName>
        <fullName evidence="4 9">ATP phosphoribosyltransferase regulatory subunit</fullName>
    </recommendedName>
</protein>
<feature type="binding site" evidence="10">
    <location>
        <begin position="261"/>
        <end position="262"/>
    </location>
    <ligand>
        <name>L-histidine</name>
        <dbReference type="ChEBI" id="CHEBI:57595"/>
    </ligand>
</feature>
<comment type="caution">
    <text evidence="12">The sequence shown here is derived from an EMBL/GenBank/DDBJ whole genome shotgun (WGS) entry which is preliminary data.</text>
</comment>
<dbReference type="Proteomes" id="UP000287156">
    <property type="component" value="Unassembled WGS sequence"/>
</dbReference>
<keyword evidence="5 9" id="KW-0963">Cytoplasm</keyword>
<dbReference type="Pfam" id="PF13393">
    <property type="entry name" value="tRNA-synt_His"/>
    <property type="match status" value="1"/>
</dbReference>
<dbReference type="SUPFAM" id="SSF55681">
    <property type="entry name" value="Class II aaRS and biotin synthetases"/>
    <property type="match status" value="1"/>
</dbReference>
<evidence type="ECO:0000256" key="1">
    <source>
        <dbReference type="ARBA" id="ARBA00004496"/>
    </source>
</evidence>
<evidence type="ECO:0000259" key="11">
    <source>
        <dbReference type="Pfam" id="PF13393"/>
    </source>
</evidence>
<dbReference type="PANTHER" id="PTHR43707">
    <property type="entry name" value="HISTIDYL-TRNA SYNTHETASE"/>
    <property type="match status" value="1"/>
</dbReference>
<evidence type="ECO:0000313" key="12">
    <source>
        <dbReference type="EMBL" id="RST72243.1"/>
    </source>
</evidence>
<evidence type="ECO:0000256" key="6">
    <source>
        <dbReference type="ARBA" id="ARBA00022605"/>
    </source>
</evidence>
<dbReference type="GO" id="GO:0016757">
    <property type="term" value="F:glycosyltransferase activity"/>
    <property type="evidence" value="ECO:0007669"/>
    <property type="project" value="UniProtKB-KW"/>
</dbReference>
<keyword evidence="6 9" id="KW-0028">Amino-acid biosynthesis</keyword>
<dbReference type="GO" id="GO:0140096">
    <property type="term" value="F:catalytic activity, acting on a protein"/>
    <property type="evidence" value="ECO:0007669"/>
    <property type="project" value="UniProtKB-ARBA"/>
</dbReference>
<dbReference type="AlphaFoldDB" id="A0A429XVF0"/>
<gene>
    <name evidence="9" type="primary">hisZ</name>
    <name evidence="12" type="ORF">D4T97_016500</name>
</gene>
<dbReference type="GO" id="GO:0006427">
    <property type="term" value="P:histidyl-tRNA aminoacylation"/>
    <property type="evidence" value="ECO:0007669"/>
    <property type="project" value="TreeGrafter"/>
</dbReference>
<reference evidence="12" key="1">
    <citation type="submission" date="2018-12" db="EMBL/GenBank/DDBJ databases">
        <authorList>
            <person name="Sun L."/>
            <person name="Chen Z."/>
        </authorList>
    </citation>
    <scope>NUCLEOTIDE SEQUENCE [LARGE SCALE GENOMIC DNA]</scope>
    <source>
        <strain evidence="12">3-2-2</strain>
    </source>
</reference>
<feature type="binding site" evidence="10">
    <location>
        <position position="117"/>
    </location>
    <ligand>
        <name>L-histidine</name>
        <dbReference type="ChEBI" id="CHEBI:57595"/>
    </ligand>
</feature>
<feature type="binding site" evidence="10">
    <location>
        <position position="113"/>
    </location>
    <ligand>
        <name>L-histidine</name>
        <dbReference type="ChEBI" id="CHEBI:57595"/>
    </ligand>
</feature>
<feature type="binding site" evidence="10">
    <location>
        <begin position="76"/>
        <end position="78"/>
    </location>
    <ligand>
        <name>L-histidine</name>
        <dbReference type="ChEBI" id="CHEBI:57595"/>
    </ligand>
</feature>
<comment type="similarity">
    <text evidence="3 9">Belongs to the class-II aminoacyl-tRNA synthetase family. HisZ subfamily.</text>
</comment>
<dbReference type="EMBL" id="QYTV02000009">
    <property type="protein sequence ID" value="RST72243.1"/>
    <property type="molecule type" value="Genomic_DNA"/>
</dbReference>
<dbReference type="InterPro" id="IPR045864">
    <property type="entry name" value="aa-tRNA-synth_II/BPL/LPL"/>
</dbReference>
<keyword evidence="12" id="KW-0328">Glycosyltransferase</keyword>
<dbReference type="InterPro" id="IPR004516">
    <property type="entry name" value="HisRS/HisZ"/>
</dbReference>
<dbReference type="Gene3D" id="3.30.930.10">
    <property type="entry name" value="Bira Bifunctional Protein, Domain 2"/>
    <property type="match status" value="1"/>
</dbReference>
<organism evidence="12 13">
    <name type="scientific">Siminovitchia acidinfaciens</name>
    <dbReference type="NCBI Taxonomy" id="2321395"/>
    <lineage>
        <taxon>Bacteria</taxon>
        <taxon>Bacillati</taxon>
        <taxon>Bacillota</taxon>
        <taxon>Bacilli</taxon>
        <taxon>Bacillales</taxon>
        <taxon>Bacillaceae</taxon>
        <taxon>Siminovitchia</taxon>
    </lineage>
</organism>
<comment type="subcellular location">
    <subcellularLocation>
        <location evidence="1 9">Cytoplasm</location>
    </subcellularLocation>
</comment>
<sequence>MFLPAGSRDEMGPAVSNRFSVMEKFRKVAVLRGYEQISTPVVEYASTFTNEHVDMKLQNMLKWFNSEGEIEVLRPDWTTSIARALSSQEHKPQKWAYQGSVFNTDRPGVEYHQAGIEILHMPPLMGESESLLMAHSFLKSLGITDYAIELGHTELYESLIQGLDLKSEDAERLRQAMHDKKQDEVYQIALNNGDKKTAEELAALVDAYGGIEVITEYEERWKERKDLLDMLAHLKKVAQTLVESGANDILVDLGRVKNLPYYSGMMYRGFLKKTGAVCFSGGRYDKLYDRYGGHVSAAGLAFDVDVLAELYKEESPMKKVCIIANPESLVYAEKLRQTYEGCIVDVQSETADLDYYDKIVKIKLIDGKYEVFESETDDRTNQR</sequence>
<evidence type="ECO:0000256" key="2">
    <source>
        <dbReference type="ARBA" id="ARBA00004667"/>
    </source>
</evidence>
<feature type="domain" description="Class II Histidinyl-tRNA synthetase (HisRS)-like catalytic core" evidence="11">
    <location>
        <begin position="13"/>
        <end position="306"/>
    </location>
</feature>
<dbReference type="UniPathway" id="UPA00031">
    <property type="reaction ID" value="UER00006"/>
</dbReference>
<evidence type="ECO:0000313" key="13">
    <source>
        <dbReference type="Proteomes" id="UP000287156"/>
    </source>
</evidence>
<evidence type="ECO:0000256" key="7">
    <source>
        <dbReference type="ARBA" id="ARBA00023102"/>
    </source>
</evidence>
<dbReference type="RefSeq" id="WP_126051868.1">
    <property type="nucleotide sequence ID" value="NZ_QYTV02000009.1"/>
</dbReference>